<evidence type="ECO:0000313" key="2">
    <source>
        <dbReference type="EMBL" id="SDC69436.1"/>
    </source>
</evidence>
<accession>A0A1G6NQ51</accession>
<dbReference type="InterPro" id="IPR000477">
    <property type="entry name" value="RT_dom"/>
</dbReference>
<organism evidence="2 3">
    <name type="scientific">Succiniclasticum ruminis</name>
    <dbReference type="NCBI Taxonomy" id="40841"/>
    <lineage>
        <taxon>Bacteria</taxon>
        <taxon>Bacillati</taxon>
        <taxon>Bacillota</taxon>
        <taxon>Negativicutes</taxon>
        <taxon>Acidaminococcales</taxon>
        <taxon>Acidaminococcaceae</taxon>
        <taxon>Succiniclasticum</taxon>
    </lineage>
</organism>
<keyword evidence="2" id="KW-0808">Transferase</keyword>
<dbReference type="InterPro" id="IPR043502">
    <property type="entry name" value="DNA/RNA_pol_sf"/>
</dbReference>
<keyword evidence="2" id="KW-0695">RNA-directed DNA polymerase</keyword>
<reference evidence="3" key="1">
    <citation type="submission" date="2016-10" db="EMBL/GenBank/DDBJ databases">
        <authorList>
            <person name="Varghese N."/>
            <person name="Submissions S."/>
        </authorList>
    </citation>
    <scope>NUCLEOTIDE SEQUENCE [LARGE SCALE GENOMIC DNA]</scope>
    <source>
        <strain evidence="3">DSM 11005</strain>
    </source>
</reference>
<feature type="domain" description="Reverse transcriptase" evidence="1">
    <location>
        <begin position="1"/>
        <end position="313"/>
    </location>
</feature>
<dbReference type="EMBL" id="FMYW01000015">
    <property type="protein sequence ID" value="SDC69436.1"/>
    <property type="molecule type" value="Genomic_DNA"/>
</dbReference>
<keyword evidence="3" id="KW-1185">Reference proteome</keyword>
<sequence>MENLSNTTDIADMNILYDALRSSMRGSAWKREPQKFEHDWLHELSCLQKELRERTYKTSKGTEFTLTERGKIRHIHGGRMRDRVVRHALCDRIIGPCIKPYLIHNNGSSQKGKGLSFSRTQFERDLHNYYLEHGNNLGYIGFVDLSKFYDNIRHDIAKQLLYPIVPESVHWLLDEIFKNMEVDVSYMTDEEYANCMTEKFNSVDYYANVPYSKRTGKRMMAKSANIGDQFSQDLGVFFPFRIDNYVKIVRGIKRYGRYNDDMYVICETREQAASILNGIAEQAEKYGLFVNKKKTRIVKLSGQYKYLQIKYSLSETGKVIKRINPKNVTRERRKLKAYKRLMDKGVMPYEDVEQAAKSWMGEYTKIMSKAQTAHMKSLFHKLFGKEIVWKRKSHLKTAWKSRQKKTETATL</sequence>
<dbReference type="OrthoDB" id="9788687at2"/>
<gene>
    <name evidence="2" type="ORF">SAMN04487864_11520</name>
</gene>
<dbReference type="AlphaFoldDB" id="A0A1G6NQ51"/>
<evidence type="ECO:0000313" key="3">
    <source>
        <dbReference type="Proteomes" id="UP000198943"/>
    </source>
</evidence>
<name>A0A1G6NQ51_9FIRM</name>
<dbReference type="RefSeq" id="WP_093730976.1">
    <property type="nucleotide sequence ID" value="NZ_FMYW01000015.1"/>
</dbReference>
<protein>
    <submittedName>
        <fullName evidence="2">Reverse transcriptase (RNA-dependent DNA polymerase)</fullName>
    </submittedName>
</protein>
<dbReference type="Proteomes" id="UP000198943">
    <property type="component" value="Unassembled WGS sequence"/>
</dbReference>
<evidence type="ECO:0000259" key="1">
    <source>
        <dbReference type="PROSITE" id="PS50878"/>
    </source>
</evidence>
<dbReference type="Pfam" id="PF00078">
    <property type="entry name" value="RVT_1"/>
    <property type="match status" value="1"/>
</dbReference>
<proteinExistence type="predicted"/>
<dbReference type="PROSITE" id="PS50878">
    <property type="entry name" value="RT_POL"/>
    <property type="match status" value="1"/>
</dbReference>
<keyword evidence="2" id="KW-0548">Nucleotidyltransferase</keyword>
<dbReference type="GO" id="GO:0003964">
    <property type="term" value="F:RNA-directed DNA polymerase activity"/>
    <property type="evidence" value="ECO:0007669"/>
    <property type="project" value="UniProtKB-KW"/>
</dbReference>
<dbReference type="SUPFAM" id="SSF56672">
    <property type="entry name" value="DNA/RNA polymerases"/>
    <property type="match status" value="1"/>
</dbReference>